<organism evidence="2 3">
    <name type="scientific">Streptomyces piniterrae</name>
    <dbReference type="NCBI Taxonomy" id="2571125"/>
    <lineage>
        <taxon>Bacteria</taxon>
        <taxon>Bacillati</taxon>
        <taxon>Actinomycetota</taxon>
        <taxon>Actinomycetes</taxon>
        <taxon>Kitasatosporales</taxon>
        <taxon>Streptomycetaceae</taxon>
        <taxon>Streptomyces</taxon>
    </lineage>
</organism>
<name>A0A4V5MM74_9ACTN</name>
<evidence type="ECO:0000313" key="3">
    <source>
        <dbReference type="Proteomes" id="UP000308697"/>
    </source>
</evidence>
<gene>
    <name evidence="2" type="ORF">FCH28_20250</name>
</gene>
<evidence type="ECO:0000313" key="2">
    <source>
        <dbReference type="EMBL" id="TJZ52158.1"/>
    </source>
</evidence>
<reference evidence="2 3" key="1">
    <citation type="submission" date="2019-04" db="EMBL/GenBank/DDBJ databases">
        <title>Streptomyces piniterrae sp. nov., a heliquinomycin-producing actinomycete isolated from rhizosphere soil of Pinus yunnanensis.</title>
        <authorList>
            <person name="Zhuang X."/>
            <person name="Zhao J."/>
        </authorList>
    </citation>
    <scope>NUCLEOTIDE SEQUENCE [LARGE SCALE GENOMIC DNA]</scope>
    <source>
        <strain evidence="3">jys28</strain>
    </source>
</reference>
<feature type="region of interest" description="Disordered" evidence="1">
    <location>
        <begin position="429"/>
        <end position="486"/>
    </location>
</feature>
<proteinExistence type="predicted"/>
<evidence type="ECO:0000256" key="1">
    <source>
        <dbReference type="SAM" id="MobiDB-lite"/>
    </source>
</evidence>
<accession>A0A4V5MM74</accession>
<dbReference type="EMBL" id="SUMB01000006">
    <property type="protein sequence ID" value="TJZ52158.1"/>
    <property type="molecule type" value="Genomic_DNA"/>
</dbReference>
<dbReference type="AlphaFoldDB" id="A0A4V5MM74"/>
<dbReference type="SUPFAM" id="SSF53756">
    <property type="entry name" value="UDP-Glycosyltransferase/glycogen phosphorylase"/>
    <property type="match status" value="1"/>
</dbReference>
<dbReference type="Proteomes" id="UP000308697">
    <property type="component" value="Unassembled WGS sequence"/>
</dbReference>
<dbReference type="RefSeq" id="WP_136741457.1">
    <property type="nucleotide sequence ID" value="NZ_SUMB01000006.1"/>
</dbReference>
<protein>
    <submittedName>
        <fullName evidence="2">Uncharacterized protein</fullName>
    </submittedName>
</protein>
<comment type="caution">
    <text evidence="2">The sequence shown here is derived from an EMBL/GenBank/DDBJ whole genome shotgun (WGS) entry which is preliminary data.</text>
</comment>
<keyword evidence="3" id="KW-1185">Reference proteome</keyword>
<sequence>MIPAAIVLSHDEQRERLRRGCPEAVPRSHVIGDPCADQIRISAPFREEYRTALGIRPGQKLVLLTSTWGERSFLGRSPAPGAPSDPGIIRRALAELPVDEYRALAAIHPNAWHWHGGWQIRSWLEPYIRAGLLVPTPESDSWKAAICAADAFIGDHGSLTLYAAAHGLPGLLASFDDDCVAAGSPMARLGELLPRVSPSLPLRQQLAHAARRQPGDARIARAAAQVTSRPGEALSRLRELCYAHLGLAEPVDPVVPRPVALPVERTAPRRTPLAQPLFVATRFTDAEAGEEGPGRPQVTVRRYPAALQGERGTHLTDPHVVVEEGEPEERWAGVADIVVIRRSTPRGPTPAPERLFTRHPGCIVVAVPAPAGSAGDCTLHLRDGREFTARWGGSAWWTEPAVAASALHAWLTRDEEDDAAEVTIDVAIGPEPAGSDADAGESPAPLPLSLSLSLPLVPPLPGSRPGQPAQRLLRLETPQPPVDGQS</sequence>
<dbReference type="OrthoDB" id="3661391at2"/>